<evidence type="ECO:0000256" key="1">
    <source>
        <dbReference type="ARBA" id="ARBA00004651"/>
    </source>
</evidence>
<evidence type="ECO:0000256" key="4">
    <source>
        <dbReference type="ARBA" id="ARBA00022989"/>
    </source>
</evidence>
<proteinExistence type="predicted"/>
<comment type="subcellular location">
    <subcellularLocation>
        <location evidence="1">Cell membrane</location>
        <topology evidence="1">Multi-pass membrane protein</topology>
    </subcellularLocation>
</comment>
<dbReference type="AlphaFoldDB" id="A0A9R1T1Z1"/>
<dbReference type="InterPro" id="IPR052192">
    <property type="entry name" value="Insect_Ionotropic_Sensory_Rcpt"/>
</dbReference>
<keyword evidence="6" id="KW-0675">Receptor</keyword>
<feature type="signal peptide" evidence="9">
    <location>
        <begin position="1"/>
        <end position="22"/>
    </location>
</feature>
<sequence length="628" mass="72506">MVTKIRLLVFLVVTILSDQLQSQPEVDWFESLSRFPIHTALIMRCHGTGDSEILKDKLLAKIMKTLPSVTLHVDHPTILLTDLDVGGISKLSTSLLFIYDIEYSGDNQKIYEVIDSIQKLADFSVNCYLLIILRTSSNFNGDMENILRHAWHHAIMHIAIVEIRHASNLNVSTKIIADSPKSLELTGAITKISKGNPDRVIIHQFNPFMKKFYHIQFSTEEVLFPNFAKNMYGLALKIIIVNQPPFASVIWNNVGDMVKMSGPNIILMQTIIEKINATPVILPKQKLSKIWRNEFTVEDIIKESFNWDLTAHLCIHYTEQIIEESVRTHNIIIHELAILMPRKLTINKKILMDALESSVLAMIIIIVVGLAVKLLKFDQRYWNLLTIFRWIFSIAVQHQPSKNYERILFFVVIVLGFTYANNIYASLTDLGVDPLVENTYETLEDVDASGLIPVIRNPVFRKTFENATDTKLNLKKRSLIVMDNTNCPEMAVRHRNVSCILFRNEAKYYKHRTRTQSGQFQLKLAKPIFWSHNAAFLFRQSLPGKKNINEIIERCREAGLLHKWYSDMTYSQRSEHTNTKEHVHVEEEQVRTLRGQLITVIVFGHSLATLTFIVEIVFHRFKTKRNFR</sequence>
<keyword evidence="10" id="KW-1185">Reference proteome</keyword>
<feature type="transmembrane region" description="Helical" evidence="8">
    <location>
        <begin position="350"/>
        <end position="372"/>
    </location>
</feature>
<keyword evidence="4 8" id="KW-1133">Transmembrane helix</keyword>
<evidence type="ECO:0000256" key="5">
    <source>
        <dbReference type="ARBA" id="ARBA00023136"/>
    </source>
</evidence>
<feature type="chain" id="PRO_5040463053" evidence="9">
    <location>
        <begin position="23"/>
        <end position="628"/>
    </location>
</feature>
<feature type="transmembrane region" description="Helical" evidence="8">
    <location>
        <begin position="407"/>
        <end position="427"/>
    </location>
</feature>
<keyword evidence="3 8" id="KW-0812">Transmembrane</keyword>
<evidence type="ECO:0000256" key="8">
    <source>
        <dbReference type="SAM" id="Phobius"/>
    </source>
</evidence>
<dbReference type="Proteomes" id="UP000694866">
    <property type="component" value="Unplaced"/>
</dbReference>
<gene>
    <name evidence="11" type="primary">LOC105265448</name>
</gene>
<dbReference type="OrthoDB" id="7696986at2759"/>
<feature type="transmembrane region" description="Helical" evidence="8">
    <location>
        <begin position="597"/>
        <end position="618"/>
    </location>
</feature>
<evidence type="ECO:0000313" key="10">
    <source>
        <dbReference type="Proteomes" id="UP000694866"/>
    </source>
</evidence>
<keyword evidence="5 8" id="KW-0472">Membrane</keyword>
<dbReference type="PANTHER" id="PTHR42643">
    <property type="entry name" value="IONOTROPIC RECEPTOR 20A-RELATED"/>
    <property type="match status" value="1"/>
</dbReference>
<dbReference type="GeneID" id="105265448"/>
<evidence type="ECO:0000256" key="3">
    <source>
        <dbReference type="ARBA" id="ARBA00022692"/>
    </source>
</evidence>
<dbReference type="KEGG" id="fas:105265448"/>
<dbReference type="RefSeq" id="XP_011301222.1">
    <property type="nucleotide sequence ID" value="XM_011302920.1"/>
</dbReference>
<accession>A0A9R1T1Z1</accession>
<keyword evidence="7" id="KW-0325">Glycoprotein</keyword>
<evidence type="ECO:0000313" key="11">
    <source>
        <dbReference type="RefSeq" id="XP_011301222.1"/>
    </source>
</evidence>
<protein>
    <submittedName>
        <fullName evidence="11">Uncharacterized protein</fullName>
    </submittedName>
</protein>
<keyword evidence="9" id="KW-0732">Signal</keyword>
<keyword evidence="2" id="KW-1003">Cell membrane</keyword>
<dbReference type="PANTHER" id="PTHR42643:SF24">
    <property type="entry name" value="IONOTROPIC RECEPTOR 60A"/>
    <property type="match status" value="1"/>
</dbReference>
<evidence type="ECO:0000256" key="9">
    <source>
        <dbReference type="SAM" id="SignalP"/>
    </source>
</evidence>
<evidence type="ECO:0000256" key="2">
    <source>
        <dbReference type="ARBA" id="ARBA00022475"/>
    </source>
</evidence>
<evidence type="ECO:0000256" key="6">
    <source>
        <dbReference type="ARBA" id="ARBA00023170"/>
    </source>
</evidence>
<organism evidence="10 11">
    <name type="scientific">Fopius arisanus</name>
    <dbReference type="NCBI Taxonomy" id="64838"/>
    <lineage>
        <taxon>Eukaryota</taxon>
        <taxon>Metazoa</taxon>
        <taxon>Ecdysozoa</taxon>
        <taxon>Arthropoda</taxon>
        <taxon>Hexapoda</taxon>
        <taxon>Insecta</taxon>
        <taxon>Pterygota</taxon>
        <taxon>Neoptera</taxon>
        <taxon>Endopterygota</taxon>
        <taxon>Hymenoptera</taxon>
        <taxon>Apocrita</taxon>
        <taxon>Ichneumonoidea</taxon>
        <taxon>Braconidae</taxon>
        <taxon>Opiinae</taxon>
        <taxon>Fopius</taxon>
    </lineage>
</organism>
<evidence type="ECO:0000256" key="7">
    <source>
        <dbReference type="ARBA" id="ARBA00023180"/>
    </source>
</evidence>
<name>A0A9R1T1Z1_9HYME</name>
<reference evidence="11" key="1">
    <citation type="submission" date="2025-08" db="UniProtKB">
        <authorList>
            <consortium name="RefSeq"/>
        </authorList>
    </citation>
    <scope>IDENTIFICATION</scope>
</reference>
<dbReference type="GO" id="GO:0005886">
    <property type="term" value="C:plasma membrane"/>
    <property type="evidence" value="ECO:0007669"/>
    <property type="project" value="UniProtKB-SubCell"/>
</dbReference>